<dbReference type="AlphaFoldDB" id="A0A5J6L797"/>
<organism evidence="4 5">
    <name type="scientific">Microbacterium lushaniae</name>
    <dbReference type="NCBI Taxonomy" id="2614639"/>
    <lineage>
        <taxon>Bacteria</taxon>
        <taxon>Bacillati</taxon>
        <taxon>Actinomycetota</taxon>
        <taxon>Actinomycetes</taxon>
        <taxon>Micrococcales</taxon>
        <taxon>Microbacteriaceae</taxon>
        <taxon>Microbacterium</taxon>
    </lineage>
</organism>
<feature type="DNA-binding region" description="H-T-H motif" evidence="2">
    <location>
        <begin position="27"/>
        <end position="46"/>
    </location>
</feature>
<evidence type="ECO:0000259" key="3">
    <source>
        <dbReference type="PROSITE" id="PS50977"/>
    </source>
</evidence>
<feature type="domain" description="HTH tetR-type" evidence="3">
    <location>
        <begin position="4"/>
        <end position="64"/>
    </location>
</feature>
<dbReference type="RefSeq" id="WP_150926324.1">
    <property type="nucleotide sequence ID" value="NZ_CP044232.1"/>
</dbReference>
<accession>A0A5J6L797</accession>
<gene>
    <name evidence="4" type="ORF">F6J85_15230</name>
</gene>
<evidence type="ECO:0000256" key="2">
    <source>
        <dbReference type="PROSITE-ProRule" id="PRU00335"/>
    </source>
</evidence>
<dbReference type="InterPro" id="IPR009057">
    <property type="entry name" value="Homeodomain-like_sf"/>
</dbReference>
<dbReference type="Pfam" id="PF17940">
    <property type="entry name" value="TetR_C_31"/>
    <property type="match status" value="1"/>
</dbReference>
<dbReference type="InterPro" id="IPR041583">
    <property type="entry name" value="TetR_C_31"/>
</dbReference>
<keyword evidence="5" id="KW-1185">Reference proteome</keyword>
<dbReference type="InterPro" id="IPR036271">
    <property type="entry name" value="Tet_transcr_reg_TetR-rel_C_sf"/>
</dbReference>
<sequence>MLNTPRRQLLASAAVATLALQGSRGLTHRAVDRAAGVPDGTTSYYFRSRGDLLSAAAHRLAQDDVVKIARIPAGSADQLIDSLAFAVSAEGSDRPSHVARLELTLESTRRPELQTALRESGRAVHEALTERLVSLGISDAAAKSTALLTIMDGLLLDALSGPDARVRSSEQARSVLLLALS</sequence>
<dbReference type="GO" id="GO:0003677">
    <property type="term" value="F:DNA binding"/>
    <property type="evidence" value="ECO:0007669"/>
    <property type="project" value="UniProtKB-UniRule"/>
</dbReference>
<dbReference type="InterPro" id="IPR001647">
    <property type="entry name" value="HTH_TetR"/>
</dbReference>
<dbReference type="Gene3D" id="1.10.357.10">
    <property type="entry name" value="Tetracycline Repressor, domain 2"/>
    <property type="match status" value="1"/>
</dbReference>
<evidence type="ECO:0000313" key="4">
    <source>
        <dbReference type="EMBL" id="QEW04308.1"/>
    </source>
</evidence>
<dbReference type="EMBL" id="CP044232">
    <property type="protein sequence ID" value="QEW04308.1"/>
    <property type="molecule type" value="Genomic_DNA"/>
</dbReference>
<evidence type="ECO:0000256" key="1">
    <source>
        <dbReference type="ARBA" id="ARBA00023125"/>
    </source>
</evidence>
<proteinExistence type="predicted"/>
<dbReference type="KEGG" id="mlz:F6J85_15230"/>
<dbReference type="Pfam" id="PF00440">
    <property type="entry name" value="TetR_N"/>
    <property type="match status" value="1"/>
</dbReference>
<name>A0A5J6L797_9MICO</name>
<reference evidence="5" key="1">
    <citation type="submission" date="2019-09" db="EMBL/GenBank/DDBJ databases">
        <title>Mumia zhuanghuii sp. nov. isolated from the intestinal contents of plateau pika (Ochotona curzoniae) in the Qinghai-Tibet plateau of China.</title>
        <authorList>
            <person name="Tian Z."/>
        </authorList>
    </citation>
    <scope>NUCLEOTIDE SEQUENCE [LARGE SCALE GENOMIC DNA]</scope>
    <source>
        <strain evidence="5">L-031</strain>
    </source>
</reference>
<keyword evidence="1 2" id="KW-0238">DNA-binding</keyword>
<dbReference type="Proteomes" id="UP000325516">
    <property type="component" value="Chromosome"/>
</dbReference>
<protein>
    <submittedName>
        <fullName evidence="4">TetR family transcriptional regulator</fullName>
    </submittedName>
</protein>
<dbReference type="PROSITE" id="PS50977">
    <property type="entry name" value="HTH_TETR_2"/>
    <property type="match status" value="1"/>
</dbReference>
<dbReference type="SUPFAM" id="SSF46689">
    <property type="entry name" value="Homeodomain-like"/>
    <property type="match status" value="1"/>
</dbReference>
<dbReference type="SUPFAM" id="SSF48498">
    <property type="entry name" value="Tetracyclin repressor-like, C-terminal domain"/>
    <property type="match status" value="1"/>
</dbReference>
<evidence type="ECO:0000313" key="5">
    <source>
        <dbReference type="Proteomes" id="UP000325516"/>
    </source>
</evidence>